<evidence type="ECO:0000259" key="1">
    <source>
        <dbReference type="Pfam" id="PF01408"/>
    </source>
</evidence>
<dbReference type="InterPro" id="IPR000683">
    <property type="entry name" value="Gfo/Idh/MocA-like_OxRdtase_N"/>
</dbReference>
<evidence type="ECO:0000259" key="2">
    <source>
        <dbReference type="Pfam" id="PF22725"/>
    </source>
</evidence>
<dbReference type="PANTHER" id="PTHR43708:SF3">
    <property type="entry name" value="OXIDOREDUCTASE"/>
    <property type="match status" value="1"/>
</dbReference>
<evidence type="ECO:0000313" key="4">
    <source>
        <dbReference type="Proteomes" id="UP000263900"/>
    </source>
</evidence>
<dbReference type="RefSeq" id="WP_119052670.1">
    <property type="nucleotide sequence ID" value="NZ_CP032157.1"/>
</dbReference>
<feature type="domain" description="Gfo/Idh/MocA-like oxidoreductase N-terminal" evidence="1">
    <location>
        <begin position="6"/>
        <end position="136"/>
    </location>
</feature>
<dbReference type="Proteomes" id="UP000263900">
    <property type="component" value="Chromosome"/>
</dbReference>
<reference evidence="3 4" key="1">
    <citation type="submission" date="2018-09" db="EMBL/GenBank/DDBJ databases">
        <title>Genome sequencing of strain 6GH32-13.</title>
        <authorList>
            <person name="Weon H.-Y."/>
            <person name="Heo J."/>
            <person name="Kwon S.-W."/>
        </authorList>
    </citation>
    <scope>NUCLEOTIDE SEQUENCE [LARGE SCALE GENOMIC DNA]</scope>
    <source>
        <strain evidence="3 4">5GH32-13</strain>
    </source>
</reference>
<dbReference type="SUPFAM" id="SSF55347">
    <property type="entry name" value="Glyceraldehyde-3-phosphate dehydrogenase-like, C-terminal domain"/>
    <property type="match status" value="1"/>
</dbReference>
<dbReference type="PANTHER" id="PTHR43708">
    <property type="entry name" value="CONSERVED EXPRESSED OXIDOREDUCTASE (EUROFUNG)"/>
    <property type="match status" value="1"/>
</dbReference>
<organism evidence="3 4">
    <name type="scientific">Paraflavitalea soli</name>
    <dbReference type="NCBI Taxonomy" id="2315862"/>
    <lineage>
        <taxon>Bacteria</taxon>
        <taxon>Pseudomonadati</taxon>
        <taxon>Bacteroidota</taxon>
        <taxon>Chitinophagia</taxon>
        <taxon>Chitinophagales</taxon>
        <taxon>Chitinophagaceae</taxon>
        <taxon>Paraflavitalea</taxon>
    </lineage>
</organism>
<gene>
    <name evidence="3" type="ORF">D3H65_23585</name>
</gene>
<protein>
    <submittedName>
        <fullName evidence="3">Gfo/Idh/MocA family oxidoreductase</fullName>
    </submittedName>
</protein>
<dbReference type="Pfam" id="PF01408">
    <property type="entry name" value="GFO_IDH_MocA"/>
    <property type="match status" value="1"/>
</dbReference>
<dbReference type="OrthoDB" id="9815825at2"/>
<keyword evidence="4" id="KW-1185">Reference proteome</keyword>
<dbReference type="AlphaFoldDB" id="A0A3B7MTS3"/>
<dbReference type="Gene3D" id="3.40.50.720">
    <property type="entry name" value="NAD(P)-binding Rossmann-like Domain"/>
    <property type="match status" value="1"/>
</dbReference>
<feature type="domain" description="GFO/IDH/MocA-like oxidoreductase" evidence="2">
    <location>
        <begin position="146"/>
        <end position="277"/>
    </location>
</feature>
<dbReference type="InterPro" id="IPR036291">
    <property type="entry name" value="NAD(P)-bd_dom_sf"/>
</dbReference>
<dbReference type="EMBL" id="CP032157">
    <property type="protein sequence ID" value="AXY76793.1"/>
    <property type="molecule type" value="Genomic_DNA"/>
</dbReference>
<accession>A0A3B7MTS3</accession>
<sequence length="388" mass="42404">MNRKLRMGMVGGGKDAFIGAIHRIAANMDGLIELAAGALSINPEIAVDSARSLFLPEDRTYLTYEEMIKKESQLPADKRIDFITIVTPNFAHFAPAMMALDHGFHVVIEKPITFTLDEALQLKKKVDETGLILALTHTYSGYPMVKQARAMAQGGVLGKIRKIWVEYPQGWLSKLSEREGNAQAAWRTDPKKSGKSGCMGDIGTHAAHLAEYISGLKITHLCADLNVMVTGRALDDDGNVLLKFDNGAAGVLMASQVAAGEENALKIRIYGEKGGIEWAQHEPNTLLVKWLDQPAQILRAGAGYTDRLSSFATHNCRTPGGHPEGYLEAFGNIYRNFALTLSARIDGKEATPEMLDFPRVEEGIRGMAFIDNVVASSASSVKWTEFKV</sequence>
<name>A0A3B7MTS3_9BACT</name>
<dbReference type="InterPro" id="IPR051317">
    <property type="entry name" value="Gfo/Idh/MocA_oxidoreduct"/>
</dbReference>
<dbReference type="KEGG" id="pseg:D3H65_23585"/>
<proteinExistence type="predicted"/>
<dbReference type="GO" id="GO:0000166">
    <property type="term" value="F:nucleotide binding"/>
    <property type="evidence" value="ECO:0007669"/>
    <property type="project" value="InterPro"/>
</dbReference>
<dbReference type="Gene3D" id="3.30.360.10">
    <property type="entry name" value="Dihydrodipicolinate Reductase, domain 2"/>
    <property type="match status" value="1"/>
</dbReference>
<dbReference type="Pfam" id="PF22725">
    <property type="entry name" value="GFO_IDH_MocA_C3"/>
    <property type="match status" value="1"/>
</dbReference>
<dbReference type="SUPFAM" id="SSF51735">
    <property type="entry name" value="NAD(P)-binding Rossmann-fold domains"/>
    <property type="match status" value="1"/>
</dbReference>
<dbReference type="InterPro" id="IPR055170">
    <property type="entry name" value="GFO_IDH_MocA-like_dom"/>
</dbReference>
<evidence type="ECO:0000313" key="3">
    <source>
        <dbReference type="EMBL" id="AXY76793.1"/>
    </source>
</evidence>